<dbReference type="STRING" id="765915.A0A1Y2HLV9"/>
<dbReference type="SMART" id="SM00226">
    <property type="entry name" value="LMWPc"/>
    <property type="match status" value="1"/>
</dbReference>
<dbReference type="InterPro" id="IPR002115">
    <property type="entry name" value="Tyr_Pase_low_mol_wt_mml"/>
</dbReference>
<dbReference type="InterPro" id="IPR023485">
    <property type="entry name" value="Ptyr_pPase"/>
</dbReference>
<gene>
    <name evidence="9" type="ORF">BCR44DRAFT_1390760</name>
</gene>
<keyword evidence="5" id="KW-0904">Protein phosphatase</keyword>
<dbReference type="AlphaFoldDB" id="A0A1Y2HLV9"/>
<dbReference type="PRINTS" id="PR00720">
    <property type="entry name" value="MAMMALPTPASE"/>
</dbReference>
<dbReference type="InterPro" id="IPR036196">
    <property type="entry name" value="Ptyr_pPase_sf"/>
</dbReference>
<dbReference type="EMBL" id="MCFL01000031">
    <property type="protein sequence ID" value="ORZ34072.1"/>
    <property type="molecule type" value="Genomic_DNA"/>
</dbReference>
<dbReference type="Proteomes" id="UP000193411">
    <property type="component" value="Unassembled WGS sequence"/>
</dbReference>
<dbReference type="PANTHER" id="PTHR11717:SF7">
    <property type="entry name" value="LOW MOLECULAR WEIGHT PHOSPHOTYROSINE PROTEIN PHOSPHATASE"/>
    <property type="match status" value="1"/>
</dbReference>
<comment type="similarity">
    <text evidence="2">Belongs to the low molecular weight phosphotyrosine protein phosphatase family.</text>
</comment>
<dbReference type="GO" id="GO:0005737">
    <property type="term" value="C:cytoplasm"/>
    <property type="evidence" value="ECO:0007669"/>
    <property type="project" value="UniProtKB-SubCell"/>
</dbReference>
<comment type="caution">
    <text evidence="9">The sequence shown here is derived from an EMBL/GenBank/DDBJ whole genome shotgun (WGS) entry which is preliminary data.</text>
</comment>
<feature type="domain" description="Phosphotyrosine protein phosphatase I" evidence="8">
    <location>
        <begin position="2"/>
        <end position="150"/>
    </location>
</feature>
<feature type="active site" description="Proton donor" evidence="7">
    <location>
        <position position="124"/>
    </location>
</feature>
<organism evidence="9 10">
    <name type="scientific">Catenaria anguillulae PL171</name>
    <dbReference type="NCBI Taxonomy" id="765915"/>
    <lineage>
        <taxon>Eukaryota</taxon>
        <taxon>Fungi</taxon>
        <taxon>Fungi incertae sedis</taxon>
        <taxon>Blastocladiomycota</taxon>
        <taxon>Blastocladiomycetes</taxon>
        <taxon>Blastocladiales</taxon>
        <taxon>Catenariaceae</taxon>
        <taxon>Catenaria</taxon>
    </lineage>
</organism>
<dbReference type="GO" id="GO:0004726">
    <property type="term" value="F:non-membrane spanning protein tyrosine phosphatase activity"/>
    <property type="evidence" value="ECO:0007669"/>
    <property type="project" value="InterPro"/>
</dbReference>
<feature type="active site" description="Nucleophile" evidence="7">
    <location>
        <position position="8"/>
    </location>
</feature>
<evidence type="ECO:0000313" key="9">
    <source>
        <dbReference type="EMBL" id="ORZ34072.1"/>
    </source>
</evidence>
<comment type="catalytic activity">
    <reaction evidence="6">
        <text>O-phospho-L-tyrosyl-[protein] + H2O = L-tyrosyl-[protein] + phosphate</text>
        <dbReference type="Rhea" id="RHEA:10684"/>
        <dbReference type="Rhea" id="RHEA-COMP:10136"/>
        <dbReference type="Rhea" id="RHEA-COMP:20101"/>
        <dbReference type="ChEBI" id="CHEBI:15377"/>
        <dbReference type="ChEBI" id="CHEBI:43474"/>
        <dbReference type="ChEBI" id="CHEBI:46858"/>
        <dbReference type="ChEBI" id="CHEBI:61978"/>
        <dbReference type="EC" id="3.1.3.48"/>
    </reaction>
</comment>
<accession>A0A1Y2HLV9</accession>
<evidence type="ECO:0000256" key="2">
    <source>
        <dbReference type="ARBA" id="ARBA00011063"/>
    </source>
</evidence>
<comment type="subcellular location">
    <subcellularLocation>
        <location evidence="1">Cytoplasm</location>
    </subcellularLocation>
</comment>
<keyword evidence="4" id="KW-0378">Hydrolase</keyword>
<keyword evidence="3" id="KW-0963">Cytoplasm</keyword>
<evidence type="ECO:0000256" key="3">
    <source>
        <dbReference type="ARBA" id="ARBA00022490"/>
    </source>
</evidence>
<dbReference type="Pfam" id="PF01451">
    <property type="entry name" value="LMWPc"/>
    <property type="match status" value="1"/>
</dbReference>
<evidence type="ECO:0000256" key="6">
    <source>
        <dbReference type="ARBA" id="ARBA00051722"/>
    </source>
</evidence>
<evidence type="ECO:0000256" key="7">
    <source>
        <dbReference type="PIRSR" id="PIRSR617867-1"/>
    </source>
</evidence>
<evidence type="ECO:0000256" key="1">
    <source>
        <dbReference type="ARBA" id="ARBA00004496"/>
    </source>
</evidence>
<dbReference type="InterPro" id="IPR050438">
    <property type="entry name" value="LMW_PTPase"/>
</dbReference>
<dbReference type="PRINTS" id="PR00719">
    <property type="entry name" value="LMWPTPASE"/>
</dbReference>
<dbReference type="CDD" id="cd16343">
    <property type="entry name" value="LMWPTP"/>
    <property type="match status" value="1"/>
</dbReference>
<sequence length="153" mass="17256">MPSVLFVCLGNICRSPMCEAVFAHMVREKGLAEQFPRIDSAGTAAYHIGSTPDERSVETCLANGVPVKHTARQVSKADFDEFDYIFCMDRENLANLKRIQPKSSKAVVRMFGEYDPQKQLIIKDPYYGGMEGFQVNFEQAKRCSIAFLQELGY</sequence>
<name>A0A1Y2HLV9_9FUNG</name>
<evidence type="ECO:0000313" key="10">
    <source>
        <dbReference type="Proteomes" id="UP000193411"/>
    </source>
</evidence>
<feature type="active site" evidence="7">
    <location>
        <position position="14"/>
    </location>
</feature>
<protein>
    <submittedName>
        <fullName evidence="9">Phosphotyrosine protein phosphatase I superfamily</fullName>
    </submittedName>
</protein>
<dbReference type="OrthoDB" id="3388at2759"/>
<dbReference type="SUPFAM" id="SSF52788">
    <property type="entry name" value="Phosphotyrosine protein phosphatases I"/>
    <property type="match status" value="1"/>
</dbReference>
<evidence type="ECO:0000256" key="4">
    <source>
        <dbReference type="ARBA" id="ARBA00022801"/>
    </source>
</evidence>
<dbReference type="PANTHER" id="PTHR11717">
    <property type="entry name" value="LOW MOLECULAR WEIGHT PROTEIN TYROSINE PHOSPHATASE"/>
    <property type="match status" value="1"/>
</dbReference>
<proteinExistence type="inferred from homology"/>
<reference evidence="9 10" key="1">
    <citation type="submission" date="2016-07" db="EMBL/GenBank/DDBJ databases">
        <title>Pervasive Adenine N6-methylation of Active Genes in Fungi.</title>
        <authorList>
            <consortium name="DOE Joint Genome Institute"/>
            <person name="Mondo S.J."/>
            <person name="Dannebaum R.O."/>
            <person name="Kuo R.C."/>
            <person name="Labutti K."/>
            <person name="Haridas S."/>
            <person name="Kuo A."/>
            <person name="Salamov A."/>
            <person name="Ahrendt S.R."/>
            <person name="Lipzen A."/>
            <person name="Sullivan W."/>
            <person name="Andreopoulos W.B."/>
            <person name="Clum A."/>
            <person name="Lindquist E."/>
            <person name="Daum C."/>
            <person name="Ramamoorthy G.K."/>
            <person name="Gryganskyi A."/>
            <person name="Culley D."/>
            <person name="Magnuson J.K."/>
            <person name="James T.Y."/>
            <person name="O'Malley M.A."/>
            <person name="Stajich J.E."/>
            <person name="Spatafora J.W."/>
            <person name="Visel A."/>
            <person name="Grigoriev I.V."/>
        </authorList>
    </citation>
    <scope>NUCLEOTIDE SEQUENCE [LARGE SCALE GENOMIC DNA]</scope>
    <source>
        <strain evidence="9 10">PL171</strain>
    </source>
</reference>
<dbReference type="Gene3D" id="3.40.50.2300">
    <property type="match status" value="1"/>
</dbReference>
<evidence type="ECO:0000256" key="5">
    <source>
        <dbReference type="ARBA" id="ARBA00022912"/>
    </source>
</evidence>
<dbReference type="FunFam" id="3.40.50.2300:FF:000105">
    <property type="entry name" value="Low molecular weight phosphotyrosine protein"/>
    <property type="match status" value="1"/>
</dbReference>
<dbReference type="GO" id="GO:0003993">
    <property type="term" value="F:acid phosphatase activity"/>
    <property type="evidence" value="ECO:0007669"/>
    <property type="project" value="InterPro"/>
</dbReference>
<keyword evidence="10" id="KW-1185">Reference proteome</keyword>
<evidence type="ECO:0000259" key="8">
    <source>
        <dbReference type="SMART" id="SM00226"/>
    </source>
</evidence>
<dbReference type="InterPro" id="IPR017867">
    <property type="entry name" value="Tyr_phospatase_low_mol_wt"/>
</dbReference>